<accession>A0A1B2EIS5</accession>
<evidence type="ECO:0000259" key="12">
    <source>
        <dbReference type="SMART" id="SM00919"/>
    </source>
</evidence>
<dbReference type="SMART" id="SM01274">
    <property type="entry name" value="malic"/>
    <property type="match status" value="1"/>
</dbReference>
<evidence type="ECO:0000259" key="13">
    <source>
        <dbReference type="SMART" id="SM01274"/>
    </source>
</evidence>
<comment type="similarity">
    <text evidence="3">In the N-terminal section; belongs to the malic enzymes family.</text>
</comment>
<dbReference type="EMBL" id="CP016616">
    <property type="protein sequence ID" value="ANY79742.1"/>
    <property type="molecule type" value="Genomic_DNA"/>
</dbReference>
<comment type="cofactor">
    <cofactor evidence="1">
        <name>Mn(2+)</name>
        <dbReference type="ChEBI" id="CHEBI:29035"/>
    </cofactor>
</comment>
<dbReference type="Pfam" id="PF01515">
    <property type="entry name" value="PTA_PTB"/>
    <property type="match status" value="1"/>
</dbReference>
<dbReference type="SUPFAM" id="SSF53223">
    <property type="entry name" value="Aminoacid dehydrogenase-like, N-terminal domain"/>
    <property type="match status" value="1"/>
</dbReference>
<dbReference type="SUPFAM" id="SSF51735">
    <property type="entry name" value="NAD(P)-binding Rossmann-fold domains"/>
    <property type="match status" value="1"/>
</dbReference>
<dbReference type="InterPro" id="IPR042113">
    <property type="entry name" value="P_AcTrfase_dom1"/>
</dbReference>
<dbReference type="GO" id="GO:0004470">
    <property type="term" value="F:malic enzyme activity"/>
    <property type="evidence" value="ECO:0007669"/>
    <property type="project" value="InterPro"/>
</dbReference>
<dbReference type="SUPFAM" id="SSF53659">
    <property type="entry name" value="Isocitrate/Isopropylmalate dehydrogenase-like"/>
    <property type="match status" value="1"/>
</dbReference>
<dbReference type="OrthoDB" id="9805787at2"/>
<feature type="binding site" evidence="10">
    <location>
        <position position="147"/>
    </location>
    <ligand>
        <name>a divalent metal cation</name>
        <dbReference type="ChEBI" id="CHEBI:60240"/>
    </ligand>
</feature>
<dbReference type="Gene3D" id="3.40.50.10750">
    <property type="entry name" value="Isocitrate/Isopropylmalate dehydrogenase-like"/>
    <property type="match status" value="1"/>
</dbReference>
<proteinExistence type="inferred from homology"/>
<dbReference type="AlphaFoldDB" id="A0A1B2EIS5"/>
<dbReference type="InterPro" id="IPR012301">
    <property type="entry name" value="Malic_N_dom"/>
</dbReference>
<comment type="subunit">
    <text evidence="5">Homooctamer.</text>
</comment>
<evidence type="ECO:0000256" key="5">
    <source>
        <dbReference type="ARBA" id="ARBA00011823"/>
    </source>
</evidence>
<evidence type="ECO:0000256" key="6">
    <source>
        <dbReference type="ARBA" id="ARBA00022723"/>
    </source>
</evidence>
<dbReference type="InterPro" id="IPR002505">
    <property type="entry name" value="PTA_PTB"/>
</dbReference>
<dbReference type="Gene3D" id="3.40.50.10950">
    <property type="match status" value="1"/>
</dbReference>
<reference evidence="14" key="1">
    <citation type="submission" date="2016-07" db="EMBL/GenBank/DDBJ databases">
        <title>Microvirga ossetica sp. nov. a new species of rhizobia isolated from root nodules of the legume species Vicia alpestris Steven originated from North Ossetia region in the Caucasus.</title>
        <authorList>
            <person name="Safronova V.I."/>
            <person name="Kuznetsova I.G."/>
            <person name="Sazanova A.L."/>
            <person name="Belimov A."/>
            <person name="Andronov E."/>
            <person name="Osledkin Y.S."/>
            <person name="Onishchuk O.P."/>
            <person name="Kurchak O.N."/>
            <person name="Shaposhnikov A.I."/>
            <person name="Willems A."/>
            <person name="Tikhonovich I.A."/>
        </authorList>
    </citation>
    <scope>NUCLEOTIDE SEQUENCE [LARGE SCALE GENOMIC DNA]</scope>
    <source>
        <strain evidence="14">V5/3M</strain>
    </source>
</reference>
<keyword evidence="8" id="KW-0511">Multifunctional enzyme</keyword>
<feature type="binding site" evidence="11">
    <location>
        <begin position="87"/>
        <end position="94"/>
    </location>
    <ligand>
        <name>NADP(+)</name>
        <dbReference type="ChEBI" id="CHEBI:58349"/>
    </ligand>
</feature>
<dbReference type="GO" id="GO:0016746">
    <property type="term" value="F:acyltransferase activity"/>
    <property type="evidence" value="ECO:0007669"/>
    <property type="project" value="InterPro"/>
</dbReference>
<evidence type="ECO:0000256" key="10">
    <source>
        <dbReference type="PIRSR" id="PIRSR036684-2"/>
    </source>
</evidence>
<feature type="binding site" evidence="11">
    <location>
        <position position="298"/>
    </location>
    <ligand>
        <name>a divalent metal cation</name>
        <dbReference type="ChEBI" id="CHEBI:60240"/>
    </ligand>
</feature>
<dbReference type="InterPro" id="IPR045213">
    <property type="entry name" value="Malic_NAD-bd_bact_type"/>
</dbReference>
<dbReference type="PIRSF" id="PIRSF036684">
    <property type="entry name" value="ME_PTA"/>
    <property type="match status" value="1"/>
</dbReference>
<dbReference type="GO" id="GO:0006108">
    <property type="term" value="P:malate metabolic process"/>
    <property type="evidence" value="ECO:0007669"/>
    <property type="project" value="InterPro"/>
</dbReference>
<protein>
    <submittedName>
        <fullName evidence="14">Malic enzyme</fullName>
    </submittedName>
</protein>
<evidence type="ECO:0000313" key="14">
    <source>
        <dbReference type="EMBL" id="ANY79742.1"/>
    </source>
</evidence>
<dbReference type="PANTHER" id="PTHR43237">
    <property type="entry name" value="NADP-DEPENDENT MALIC ENZYME"/>
    <property type="match status" value="1"/>
</dbReference>
<dbReference type="CDD" id="cd05311">
    <property type="entry name" value="NAD_bind_2_malic_enz"/>
    <property type="match status" value="1"/>
</dbReference>
<sequence>MTDDQRPTRRKRPTFTDQEALQFHAHGRPGKLEVVPTKPMATQRDLSLAYSPGVAVPVLAIAENPSLAFDYTTRSNMVAVISNGTAILGLGNLGALASKPVMEGKAVLFKRFADVDSIDLEVDTEDADAFINCVRYLGPSFGGINLEDIKAPECFIIEERLRELMDIPVFHDDQHGTAIIAAAGLINALHLTGRDMAKTKLVVNGAGAAGIACTELLKAMGFAPNNVILCDTKGAIYQGRTEGMNQWKSAHAANTSARTLADALNGADAVFGLSAKGAFTDEMIRSMAPNPIIFAMANPDPEITPEEVARIRDDVIIATGRSDYPNQVNNVLGFPYIFRGALDVQATTINMEMKIAAAQALAELAREDVPDEVAAAYQGTRPRFGREYIIPVPFDPRLIHTIPMAVAKAAMDTVVARRPIVDMRAYKAQLSARRDPVAGTLNRIFERVRKFPKRVVFAEGEEEQVIRAALSFVNQGLGKAILVGREDRIHETANQAGIELEGREGIEIHNARLSHRNATYAQFLYERLQRSGYLFRDCQRMINQDRNHFGASMVALGDADAMVTGATRNYSTALADVRHVIDAKPGHRVIGVSLCLARGRTVLVADTAIHEMPSAQELAEIAIESAGVARRLGYEPRVALLSFSTFGHPKAERAEKIQQAVEILDDLRVDFEYDGEMSADVALNRDVMAQYPFCRLKEPANVLVMPAFHSASISTKMLQELGGAMVLGPLVVGLDKPVQIVSLGATDNDIVNMAALAAYNIGG</sequence>
<feature type="binding site" evidence="11">
    <location>
        <position position="173"/>
    </location>
    <ligand>
        <name>a divalent metal cation</name>
        <dbReference type="ChEBI" id="CHEBI:60240"/>
    </ligand>
</feature>
<keyword evidence="11" id="KW-0521">NADP</keyword>
<dbReference type="FunFam" id="3.40.50.10380:FF:000003">
    <property type="entry name" value="NADP-dependent malic enzyme"/>
    <property type="match status" value="1"/>
</dbReference>
<dbReference type="SMART" id="SM00919">
    <property type="entry name" value="Malic_M"/>
    <property type="match status" value="1"/>
</dbReference>
<dbReference type="InterPro" id="IPR037062">
    <property type="entry name" value="Malic_N_dom_sf"/>
</dbReference>
<evidence type="ECO:0000256" key="8">
    <source>
        <dbReference type="ARBA" id="ARBA00023268"/>
    </source>
</evidence>
<dbReference type="RefSeq" id="WP_099510762.1">
    <property type="nucleotide sequence ID" value="NZ_CP016616.1"/>
</dbReference>
<dbReference type="Pfam" id="PF03949">
    <property type="entry name" value="Malic_M"/>
    <property type="match status" value="1"/>
</dbReference>
<feature type="binding site" evidence="10">
    <location>
        <position position="148"/>
    </location>
    <ligand>
        <name>a divalent metal cation</name>
        <dbReference type="ChEBI" id="CHEBI:60240"/>
    </ligand>
</feature>
<dbReference type="KEGG" id="moc:BB934_17180"/>
<keyword evidence="6 10" id="KW-0479">Metal-binding</keyword>
<dbReference type="GO" id="GO:0051287">
    <property type="term" value="F:NAD binding"/>
    <property type="evidence" value="ECO:0007669"/>
    <property type="project" value="InterPro"/>
</dbReference>
<dbReference type="InterPro" id="IPR051674">
    <property type="entry name" value="Malate_Decarboxylase"/>
</dbReference>
<feature type="domain" description="Malic enzyme NAD-binding" evidence="12">
    <location>
        <begin position="174"/>
        <end position="411"/>
    </location>
</feature>
<dbReference type="InterPro" id="IPR036291">
    <property type="entry name" value="NAD(P)-bd_dom_sf"/>
</dbReference>
<dbReference type="GO" id="GO:0046872">
    <property type="term" value="F:metal ion binding"/>
    <property type="evidence" value="ECO:0007669"/>
    <property type="project" value="UniProtKB-KW"/>
</dbReference>
<evidence type="ECO:0000256" key="11">
    <source>
        <dbReference type="PIRSR" id="PIRSR036684-3"/>
    </source>
</evidence>
<dbReference type="PANTHER" id="PTHR43237:SF4">
    <property type="entry name" value="NADP-DEPENDENT MALIC ENZYME"/>
    <property type="match status" value="1"/>
</dbReference>
<dbReference type="InterPro" id="IPR042112">
    <property type="entry name" value="P_AcTrfase_dom2"/>
</dbReference>
<evidence type="ECO:0000256" key="7">
    <source>
        <dbReference type="ARBA" id="ARBA00023002"/>
    </source>
</evidence>
<name>A0A1B2EIS5_9HYPH</name>
<dbReference type="Pfam" id="PF00390">
    <property type="entry name" value="malic"/>
    <property type="match status" value="1"/>
</dbReference>
<dbReference type="InterPro" id="IPR046346">
    <property type="entry name" value="Aminoacid_DH-like_N_sf"/>
</dbReference>
<evidence type="ECO:0000256" key="2">
    <source>
        <dbReference type="ARBA" id="ARBA00001946"/>
    </source>
</evidence>
<dbReference type="Gene3D" id="3.40.50.720">
    <property type="entry name" value="NAD(P)-binding Rossmann-like Domain"/>
    <property type="match status" value="1"/>
</dbReference>
<dbReference type="InterPro" id="IPR012188">
    <property type="entry name" value="ME_PTA"/>
</dbReference>
<feature type="active site" description="Proton acceptor" evidence="9">
    <location>
        <position position="105"/>
    </location>
</feature>
<evidence type="ECO:0000256" key="4">
    <source>
        <dbReference type="ARBA" id="ARBA00008756"/>
    </source>
</evidence>
<feature type="domain" description="Malic enzyme N-terminal" evidence="13">
    <location>
        <begin position="29"/>
        <end position="162"/>
    </location>
</feature>
<organism evidence="14">
    <name type="scientific">Microvirga ossetica</name>
    <dbReference type="NCBI Taxonomy" id="1882682"/>
    <lineage>
        <taxon>Bacteria</taxon>
        <taxon>Pseudomonadati</taxon>
        <taxon>Pseudomonadota</taxon>
        <taxon>Alphaproteobacteria</taxon>
        <taxon>Hyphomicrobiales</taxon>
        <taxon>Methylobacteriaceae</taxon>
        <taxon>Microvirga</taxon>
    </lineage>
</organism>
<comment type="cofactor">
    <cofactor evidence="2">
        <name>Mg(2+)</name>
        <dbReference type="ChEBI" id="CHEBI:18420"/>
    </cofactor>
</comment>
<evidence type="ECO:0000256" key="1">
    <source>
        <dbReference type="ARBA" id="ARBA00001936"/>
    </source>
</evidence>
<dbReference type="PROSITE" id="PS00331">
    <property type="entry name" value="MALIC_ENZYMES"/>
    <property type="match status" value="1"/>
</dbReference>
<dbReference type="InterPro" id="IPR012302">
    <property type="entry name" value="Malic_NAD-bd"/>
</dbReference>
<dbReference type="FunFam" id="3.40.50.720:FF:000095">
    <property type="entry name" value="NADP-dependent malic enzyme"/>
    <property type="match status" value="1"/>
</dbReference>
<dbReference type="InterPro" id="IPR015884">
    <property type="entry name" value="Malic_enzyme_CS"/>
</dbReference>
<evidence type="ECO:0000256" key="9">
    <source>
        <dbReference type="PIRSR" id="PIRSR036684-1"/>
    </source>
</evidence>
<dbReference type="GO" id="GO:0016616">
    <property type="term" value="F:oxidoreductase activity, acting on the CH-OH group of donors, NAD or NADP as acceptor"/>
    <property type="evidence" value="ECO:0007669"/>
    <property type="project" value="InterPro"/>
</dbReference>
<keyword evidence="7" id="KW-0560">Oxidoreductase</keyword>
<gene>
    <name evidence="14" type="ORF">BB934_17180</name>
</gene>
<comment type="similarity">
    <text evidence="4">In the C-terminal section; belongs to the phosphate acetyltransferase and butyryltransferase family.</text>
</comment>
<evidence type="ECO:0000256" key="3">
    <source>
        <dbReference type="ARBA" id="ARBA00007686"/>
    </source>
</evidence>
<dbReference type="Gene3D" id="3.40.50.10380">
    <property type="entry name" value="Malic enzyme, N-terminal domain"/>
    <property type="match status" value="1"/>
</dbReference>